<reference evidence="1" key="2">
    <citation type="journal article" date="2022" name="New Phytol.">
        <title>Evolutionary transition to the ectomycorrhizal habit in the genomes of a hyperdiverse lineage of mushroom-forming fungi.</title>
        <authorList>
            <person name="Looney B."/>
            <person name="Miyauchi S."/>
            <person name="Morin E."/>
            <person name="Drula E."/>
            <person name="Courty P.E."/>
            <person name="Kohler A."/>
            <person name="Kuo A."/>
            <person name="LaButti K."/>
            <person name="Pangilinan J."/>
            <person name="Lipzen A."/>
            <person name="Riley R."/>
            <person name="Andreopoulos W."/>
            <person name="He G."/>
            <person name="Johnson J."/>
            <person name="Nolan M."/>
            <person name="Tritt A."/>
            <person name="Barry K.W."/>
            <person name="Grigoriev I.V."/>
            <person name="Nagy L.G."/>
            <person name="Hibbett D."/>
            <person name="Henrissat B."/>
            <person name="Matheny P.B."/>
            <person name="Labbe J."/>
            <person name="Martin F.M."/>
        </authorList>
    </citation>
    <scope>NUCLEOTIDE SEQUENCE</scope>
    <source>
        <strain evidence="1">FP105234-sp</strain>
    </source>
</reference>
<accession>A0ACB8RKA2</accession>
<organism evidence="1 2">
    <name type="scientific">Auriscalpium vulgare</name>
    <dbReference type="NCBI Taxonomy" id="40419"/>
    <lineage>
        <taxon>Eukaryota</taxon>
        <taxon>Fungi</taxon>
        <taxon>Dikarya</taxon>
        <taxon>Basidiomycota</taxon>
        <taxon>Agaricomycotina</taxon>
        <taxon>Agaricomycetes</taxon>
        <taxon>Russulales</taxon>
        <taxon>Auriscalpiaceae</taxon>
        <taxon>Auriscalpium</taxon>
    </lineage>
</organism>
<protein>
    <submittedName>
        <fullName evidence="1">Uncharacterized protein</fullName>
    </submittedName>
</protein>
<proteinExistence type="predicted"/>
<gene>
    <name evidence="1" type="ORF">FA95DRAFT_1608771</name>
</gene>
<evidence type="ECO:0000313" key="1">
    <source>
        <dbReference type="EMBL" id="KAI0044151.1"/>
    </source>
</evidence>
<sequence length="211" mass="22564">MSLRSQILQASFPLIKQHGFTRDALSRAVLSLPEPRTEPLPEPAVSALFGEGDTARRVLIDAWLDEGRARMRTGEGTTVAEALKGRLRYNEPVLGYLSEAFALLASPRSGIPPLDVRPAILHAGGVADEACYAAGIDTIGPSWYTKRATLAAIYTAAELHQIGSPGTADEFLDSLLDSASSLRGVCSDSQLFAMYVVKSWASLIKSSGAFL</sequence>
<reference evidence="1" key="1">
    <citation type="submission" date="2021-02" db="EMBL/GenBank/DDBJ databases">
        <authorList>
            <consortium name="DOE Joint Genome Institute"/>
            <person name="Ahrendt S."/>
            <person name="Looney B.P."/>
            <person name="Miyauchi S."/>
            <person name="Morin E."/>
            <person name="Drula E."/>
            <person name="Courty P.E."/>
            <person name="Chicoki N."/>
            <person name="Fauchery L."/>
            <person name="Kohler A."/>
            <person name="Kuo A."/>
            <person name="Labutti K."/>
            <person name="Pangilinan J."/>
            <person name="Lipzen A."/>
            <person name="Riley R."/>
            <person name="Andreopoulos W."/>
            <person name="He G."/>
            <person name="Johnson J."/>
            <person name="Barry K.W."/>
            <person name="Grigoriev I.V."/>
            <person name="Nagy L."/>
            <person name="Hibbett D."/>
            <person name="Henrissat B."/>
            <person name="Matheny P.B."/>
            <person name="Labbe J."/>
            <person name="Martin F."/>
        </authorList>
    </citation>
    <scope>NUCLEOTIDE SEQUENCE</scope>
    <source>
        <strain evidence="1">FP105234-sp</strain>
    </source>
</reference>
<evidence type="ECO:0000313" key="2">
    <source>
        <dbReference type="Proteomes" id="UP000814033"/>
    </source>
</evidence>
<keyword evidence="2" id="KW-1185">Reference proteome</keyword>
<dbReference type="Proteomes" id="UP000814033">
    <property type="component" value="Unassembled WGS sequence"/>
</dbReference>
<dbReference type="EMBL" id="MU275992">
    <property type="protein sequence ID" value="KAI0044151.1"/>
    <property type="molecule type" value="Genomic_DNA"/>
</dbReference>
<comment type="caution">
    <text evidence="1">The sequence shown here is derived from an EMBL/GenBank/DDBJ whole genome shotgun (WGS) entry which is preliminary data.</text>
</comment>
<name>A0ACB8RKA2_9AGAM</name>